<reference evidence="3 6" key="1">
    <citation type="journal article" date="2015" name="Genome Announc.">
        <title>Complete Genome Sequence of the Nitrogen-Fixing and Solvent-Producing Clostridium pasteurianum DSM 525.</title>
        <authorList>
            <person name="Poehlein A."/>
            <person name="Grosse-Honebrink A."/>
            <person name="Zhang Y."/>
            <person name="Minton N.P."/>
            <person name="Daniel R."/>
        </authorList>
    </citation>
    <scope>NUCLEOTIDE SEQUENCE [LARGE SCALE GENOMIC DNA]</scope>
    <source>
        <strain evidence="3">DSM 525</strain>
        <strain evidence="6">DSM 525 / ATCC 6013</strain>
    </source>
</reference>
<dbReference type="KEGG" id="cpae:CPAST_c31280"/>
<dbReference type="InterPro" id="IPR041652">
    <property type="entry name" value="DUF5616"/>
</dbReference>
<dbReference type="AlphaFoldDB" id="A0A0H3J6U9"/>
<evidence type="ECO:0000313" key="5">
    <source>
        <dbReference type="Proteomes" id="UP000028042"/>
    </source>
</evidence>
<name>A0A0H3J6U9_CLOPA</name>
<feature type="domain" description="DUF434" evidence="1">
    <location>
        <begin position="28"/>
        <end position="83"/>
    </location>
</feature>
<gene>
    <name evidence="3" type="ORF">CLPA_c31280</name>
    <name evidence="4" type="ORF">CP6013_00057</name>
</gene>
<keyword evidence="6" id="KW-1185">Reference proteome</keyword>
<dbReference type="EMBL" id="CP009268">
    <property type="protein sequence ID" value="AJA53182.1"/>
    <property type="molecule type" value="Genomic_DNA"/>
</dbReference>
<evidence type="ECO:0000313" key="4">
    <source>
        <dbReference type="EMBL" id="KRU10810.1"/>
    </source>
</evidence>
<dbReference type="Pfam" id="PF04256">
    <property type="entry name" value="DUF434"/>
    <property type="match status" value="1"/>
</dbReference>
<feature type="domain" description="DUF5616" evidence="2">
    <location>
        <begin position="88"/>
        <end position="223"/>
    </location>
</feature>
<evidence type="ECO:0000259" key="2">
    <source>
        <dbReference type="Pfam" id="PF18481"/>
    </source>
</evidence>
<dbReference type="KEGG" id="cpat:CLPA_c31280"/>
<dbReference type="Pfam" id="PF18481">
    <property type="entry name" value="DUF5616"/>
    <property type="match status" value="1"/>
</dbReference>
<evidence type="ECO:0000313" key="3">
    <source>
        <dbReference type="EMBL" id="AJA53182.1"/>
    </source>
</evidence>
<dbReference type="PANTHER" id="PTHR42252:SF1">
    <property type="entry name" value="DUF434 DOMAIN-CONTAINING PROTEIN"/>
    <property type="match status" value="1"/>
</dbReference>
<dbReference type="InterPro" id="IPR007368">
    <property type="entry name" value="DUF434"/>
</dbReference>
<reference evidence="4 5" key="3">
    <citation type="journal article" name="Genome Announc.">
        <title>Improved Draft Genome Sequence of Clostridium pasteurianum Strain ATCC 6013 (DSM 525) Using a Hybrid Next-Generation Sequencing Approach.</title>
        <authorList>
            <person name="Pyne M.E."/>
            <person name="Utturkar S."/>
            <person name="Brown S.D."/>
            <person name="Moo-Young M."/>
            <person name="Chung D.A."/>
            <person name="Chou C.P."/>
        </authorList>
    </citation>
    <scope>NUCLEOTIDE SEQUENCE [LARGE SCALE GENOMIC DNA]</scope>
    <source>
        <strain evidence="4 5">ATCC 6013</strain>
    </source>
</reference>
<dbReference type="PANTHER" id="PTHR42252">
    <property type="entry name" value="DUF5616 DOMAIN-CONTAINING PROTEIN"/>
    <property type="match status" value="1"/>
</dbReference>
<proteinExistence type="predicted"/>
<sequence length="255" mass="29312">MEESKLKTVRRGTDPQDGRWFSKEAVLKLQKAQEELEWMLNRGYNNKSVVNIIGNHYQFSLRQRNALTRSTSSQEKCSIREKKQIQLSDCRNKCLYIDGFNLIITLEAALSKGVLVLCNDNTLRDLAGLRGTYSVIDKTDFALELIGKKLDEANISKAEFFLDMNVSNSGRLKSFILKHAEKWTMDTEVELMQRVDSFLYEQERVVTSDSIILDNCESWVNLSMDIVEEYIRDVNIVDLSGRKTAFTSDPDNCEI</sequence>
<evidence type="ECO:0000259" key="1">
    <source>
        <dbReference type="Pfam" id="PF04256"/>
    </source>
</evidence>
<dbReference type="EMBL" id="JPGY02000001">
    <property type="protein sequence ID" value="KRU10810.1"/>
    <property type="molecule type" value="Genomic_DNA"/>
</dbReference>
<accession>A0A0H3J6U9</accession>
<protein>
    <recommendedName>
        <fullName evidence="7">DUF434 domain-containing protein</fullName>
    </recommendedName>
</protein>
<dbReference type="Proteomes" id="UP000030905">
    <property type="component" value="Chromosome"/>
</dbReference>
<dbReference type="eggNOG" id="COG2454">
    <property type="taxonomic scope" value="Bacteria"/>
</dbReference>
<dbReference type="PATRIC" id="fig|1262449.3.peg.2398"/>
<dbReference type="Proteomes" id="UP000028042">
    <property type="component" value="Unassembled WGS sequence"/>
</dbReference>
<organism evidence="3 6">
    <name type="scientific">Clostridium pasteurianum DSM 525 = ATCC 6013</name>
    <dbReference type="NCBI Taxonomy" id="1262449"/>
    <lineage>
        <taxon>Bacteria</taxon>
        <taxon>Bacillati</taxon>
        <taxon>Bacillota</taxon>
        <taxon>Clostridia</taxon>
        <taxon>Eubacteriales</taxon>
        <taxon>Clostridiaceae</taxon>
        <taxon>Clostridium</taxon>
    </lineage>
</organism>
<evidence type="ECO:0008006" key="7">
    <source>
        <dbReference type="Google" id="ProtNLM"/>
    </source>
</evidence>
<reference evidence="4" key="2">
    <citation type="submission" date="2015-10" db="EMBL/GenBank/DDBJ databases">
        <title>Improved Draft Genome Sequence of Clostridium pasteurianum Strain ATCC 6013 (DSM 525) Using a Hybrid Next-Generation Sequencing Approach.</title>
        <authorList>
            <person name="Pyne M.E."/>
            <person name="Utturkar S.M."/>
            <person name="Brown S.D."/>
            <person name="Moo-Young M."/>
            <person name="Chung D.A."/>
            <person name="Chou P.C."/>
        </authorList>
    </citation>
    <scope>NUCLEOTIDE SEQUENCE</scope>
    <source>
        <strain evidence="4">ATCC 6013</strain>
    </source>
</reference>
<evidence type="ECO:0000313" key="6">
    <source>
        <dbReference type="Proteomes" id="UP000030905"/>
    </source>
</evidence>